<dbReference type="RefSeq" id="WP_265676944.1">
    <property type="nucleotide sequence ID" value="NZ_JAKRRY010000038.1"/>
</dbReference>
<dbReference type="Proteomes" id="UP001155587">
    <property type="component" value="Unassembled WGS sequence"/>
</dbReference>
<evidence type="ECO:0000313" key="6">
    <source>
        <dbReference type="EMBL" id="MCW8348428.1"/>
    </source>
</evidence>
<comment type="caution">
    <text evidence="6">The sequence shown here is derived from an EMBL/GenBank/DDBJ whole genome shotgun (WGS) entry which is preliminary data.</text>
</comment>
<evidence type="ECO:0000256" key="3">
    <source>
        <dbReference type="ARBA" id="ARBA00022691"/>
    </source>
</evidence>
<keyword evidence="7" id="KW-1185">Reference proteome</keyword>
<evidence type="ECO:0000313" key="7">
    <source>
        <dbReference type="Proteomes" id="UP001155587"/>
    </source>
</evidence>
<keyword evidence="2" id="KW-0808">Transferase</keyword>
<dbReference type="Pfam" id="PF03942">
    <property type="entry name" value="DTW"/>
    <property type="match status" value="1"/>
</dbReference>
<proteinExistence type="predicted"/>
<evidence type="ECO:0000256" key="4">
    <source>
        <dbReference type="ARBA" id="ARBA00022694"/>
    </source>
</evidence>
<dbReference type="GO" id="GO:0016432">
    <property type="term" value="F:tRNA-uridine aminocarboxypropyltransferase activity"/>
    <property type="evidence" value="ECO:0007669"/>
    <property type="project" value="UniProtKB-EC"/>
</dbReference>
<organism evidence="6 7">
    <name type="scientific">Vibrio qingdaonensis</name>
    <dbReference type="NCBI Taxonomy" id="2829491"/>
    <lineage>
        <taxon>Bacteria</taxon>
        <taxon>Pseudomonadati</taxon>
        <taxon>Pseudomonadota</taxon>
        <taxon>Gammaproteobacteria</taxon>
        <taxon>Vibrionales</taxon>
        <taxon>Vibrionaceae</taxon>
        <taxon>Vibrio</taxon>
    </lineage>
</organism>
<keyword evidence="4" id="KW-0819">tRNA processing</keyword>
<dbReference type="EC" id="2.5.1.25" evidence="1"/>
<protein>
    <recommendedName>
        <fullName evidence="1">tRNA-uridine aminocarboxypropyltransferase</fullName>
        <ecNumber evidence="1">2.5.1.25</ecNumber>
    </recommendedName>
</protein>
<dbReference type="SMART" id="SM01144">
    <property type="entry name" value="DTW"/>
    <property type="match status" value="1"/>
</dbReference>
<dbReference type="InterPro" id="IPR039262">
    <property type="entry name" value="DTWD2/TAPT"/>
</dbReference>
<evidence type="ECO:0000256" key="1">
    <source>
        <dbReference type="ARBA" id="ARBA00012386"/>
    </source>
</evidence>
<dbReference type="InterPro" id="IPR005636">
    <property type="entry name" value="DTW"/>
</dbReference>
<dbReference type="EMBL" id="JAKRRY010000038">
    <property type="protein sequence ID" value="MCW8348428.1"/>
    <property type="molecule type" value="Genomic_DNA"/>
</dbReference>
<sequence length="209" mass="23704">MNQSPHLATTCVRCGFQHNCYCDAIPTITSDLSITLLTHPNETSRATNTGQIVKQLLANTHVDIWQRKGPIPSYIASKERPSICEHKGNATPVLVFPSESSVPLTQWQSQHPRGSHFILLDATWQEARKMLNRSEWLQALPQVSITPPASSQYQLRRNQQSGNLCTFEVVAQMINELESDKTARTMLAFFKDYLARYQAERCGHRLDRP</sequence>
<feature type="domain" description="DTW" evidence="5">
    <location>
        <begin position="7"/>
        <end position="202"/>
    </location>
</feature>
<gene>
    <name evidence="6" type="ORF">MD535_20805</name>
</gene>
<dbReference type="PANTHER" id="PTHR21392:SF1">
    <property type="entry name" value="TRNA-URIDINE AMINOCARBOXYPROPYLTRANSFERASE"/>
    <property type="match status" value="1"/>
</dbReference>
<keyword evidence="3" id="KW-0949">S-adenosyl-L-methionine</keyword>
<name>A0A9X3HYL8_9VIBR</name>
<dbReference type="GO" id="GO:0008033">
    <property type="term" value="P:tRNA processing"/>
    <property type="evidence" value="ECO:0007669"/>
    <property type="project" value="UniProtKB-KW"/>
</dbReference>
<evidence type="ECO:0000259" key="5">
    <source>
        <dbReference type="SMART" id="SM01144"/>
    </source>
</evidence>
<dbReference type="AlphaFoldDB" id="A0A9X3HYL8"/>
<evidence type="ECO:0000256" key="2">
    <source>
        <dbReference type="ARBA" id="ARBA00022679"/>
    </source>
</evidence>
<accession>A0A9X3HYL8</accession>
<reference evidence="6" key="1">
    <citation type="submission" date="2022-02" db="EMBL/GenBank/DDBJ databases">
        <title>Vibrio sp. nov, a new bacterium isolated from seawater.</title>
        <authorList>
            <person name="Yuan Y."/>
        </authorList>
    </citation>
    <scope>NUCLEOTIDE SEQUENCE</scope>
    <source>
        <strain evidence="6">ZSDZ65</strain>
    </source>
</reference>
<dbReference type="PANTHER" id="PTHR21392">
    <property type="entry name" value="TRNA-URIDINE AMINOCARBOXYPROPYLTRANSFERASE 2"/>
    <property type="match status" value="1"/>
</dbReference>